<accession>A0A6I4T601</accession>
<dbReference type="PROSITE" id="PS51007">
    <property type="entry name" value="CYTC"/>
    <property type="match status" value="1"/>
</dbReference>
<evidence type="ECO:0000256" key="4">
    <source>
        <dbReference type="ARBA" id="ARBA00022982"/>
    </source>
</evidence>
<feature type="signal peptide" evidence="8">
    <location>
        <begin position="1"/>
        <end position="18"/>
    </location>
</feature>
<dbReference type="PANTHER" id="PTHR11961">
    <property type="entry name" value="CYTOCHROME C"/>
    <property type="match status" value="1"/>
</dbReference>
<feature type="region of interest" description="Disordered" evidence="7">
    <location>
        <begin position="20"/>
        <end position="64"/>
    </location>
</feature>
<dbReference type="GO" id="GO:0020037">
    <property type="term" value="F:heme binding"/>
    <property type="evidence" value="ECO:0007669"/>
    <property type="project" value="InterPro"/>
</dbReference>
<evidence type="ECO:0000256" key="1">
    <source>
        <dbReference type="ARBA" id="ARBA00022448"/>
    </source>
</evidence>
<gene>
    <name evidence="10" type="ORF">GRI91_06675</name>
</gene>
<evidence type="ECO:0000256" key="3">
    <source>
        <dbReference type="ARBA" id="ARBA00022723"/>
    </source>
</evidence>
<keyword evidence="8" id="KW-0732">Signal</keyword>
<dbReference type="InterPro" id="IPR036909">
    <property type="entry name" value="Cyt_c-like_dom_sf"/>
</dbReference>
<organism evidence="10 11">
    <name type="scientific">Altericroceibacterium endophyticum</name>
    <dbReference type="NCBI Taxonomy" id="1808508"/>
    <lineage>
        <taxon>Bacteria</taxon>
        <taxon>Pseudomonadati</taxon>
        <taxon>Pseudomonadota</taxon>
        <taxon>Alphaproteobacteria</taxon>
        <taxon>Sphingomonadales</taxon>
        <taxon>Erythrobacteraceae</taxon>
        <taxon>Altericroceibacterium</taxon>
    </lineage>
</organism>
<dbReference type="Pfam" id="PF00034">
    <property type="entry name" value="Cytochrom_C"/>
    <property type="match status" value="1"/>
</dbReference>
<dbReference type="InterPro" id="IPR002327">
    <property type="entry name" value="Cyt_c_1A/1B"/>
</dbReference>
<evidence type="ECO:0000313" key="11">
    <source>
        <dbReference type="Proteomes" id="UP000438476"/>
    </source>
</evidence>
<feature type="compositionally biased region" description="Low complexity" evidence="7">
    <location>
        <begin position="24"/>
        <end position="58"/>
    </location>
</feature>
<evidence type="ECO:0000256" key="2">
    <source>
        <dbReference type="ARBA" id="ARBA00022617"/>
    </source>
</evidence>
<feature type="chain" id="PRO_5026355218" evidence="8">
    <location>
        <begin position="19"/>
        <end position="160"/>
    </location>
</feature>
<reference evidence="10 11" key="1">
    <citation type="submission" date="2019-12" db="EMBL/GenBank/DDBJ databases">
        <title>Genomic-based taxomic classification of the family Erythrobacteraceae.</title>
        <authorList>
            <person name="Xu L."/>
        </authorList>
    </citation>
    <scope>NUCLEOTIDE SEQUENCE [LARGE SCALE GENOMIC DNA]</scope>
    <source>
        <strain evidence="10 11">LMG 29518</strain>
    </source>
</reference>
<dbReference type="OrthoDB" id="9805828at2"/>
<keyword evidence="4" id="KW-0249">Electron transport</keyword>
<dbReference type="InterPro" id="IPR009056">
    <property type="entry name" value="Cyt_c-like_dom"/>
</dbReference>
<feature type="domain" description="Cytochrome c" evidence="9">
    <location>
        <begin position="59"/>
        <end position="159"/>
    </location>
</feature>
<dbReference type="PRINTS" id="PR00604">
    <property type="entry name" value="CYTCHRMECIAB"/>
</dbReference>
<name>A0A6I4T601_9SPHN</name>
<dbReference type="PROSITE" id="PS51257">
    <property type="entry name" value="PROKAR_LIPOPROTEIN"/>
    <property type="match status" value="1"/>
</dbReference>
<dbReference type="GO" id="GO:0009055">
    <property type="term" value="F:electron transfer activity"/>
    <property type="evidence" value="ECO:0007669"/>
    <property type="project" value="InterPro"/>
</dbReference>
<evidence type="ECO:0000313" key="10">
    <source>
        <dbReference type="EMBL" id="MXO65433.1"/>
    </source>
</evidence>
<dbReference type="SUPFAM" id="SSF46626">
    <property type="entry name" value="Cytochrome c"/>
    <property type="match status" value="1"/>
</dbReference>
<dbReference type="Proteomes" id="UP000438476">
    <property type="component" value="Unassembled WGS sequence"/>
</dbReference>
<keyword evidence="2 6" id="KW-0349">Heme</keyword>
<dbReference type="Gene3D" id="1.10.760.10">
    <property type="entry name" value="Cytochrome c-like domain"/>
    <property type="match status" value="1"/>
</dbReference>
<sequence>MRRILLGAALTLALSACGGGDEQGGATADDQAAAPASNDTAPAAETTPAPEASAEPVAYDPASGPPQAFTQCAVCHSVEPGKQMIGPSLHGIYGEKAGDVEGYTFSKAMLDSGLTWDDETLDTYLQNPRKMVPGTKMSYAGLRDDAKRQEVITYIKYLSE</sequence>
<keyword evidence="5 6" id="KW-0408">Iron</keyword>
<protein>
    <submittedName>
        <fullName evidence="10">C-type cytochrome</fullName>
    </submittedName>
</protein>
<keyword evidence="3 6" id="KW-0479">Metal-binding</keyword>
<keyword evidence="11" id="KW-1185">Reference proteome</keyword>
<keyword evidence="1" id="KW-0813">Transport</keyword>
<evidence type="ECO:0000256" key="7">
    <source>
        <dbReference type="SAM" id="MobiDB-lite"/>
    </source>
</evidence>
<evidence type="ECO:0000256" key="6">
    <source>
        <dbReference type="PROSITE-ProRule" id="PRU00433"/>
    </source>
</evidence>
<evidence type="ECO:0000259" key="9">
    <source>
        <dbReference type="PROSITE" id="PS51007"/>
    </source>
</evidence>
<dbReference type="EMBL" id="WTYT01000002">
    <property type="protein sequence ID" value="MXO65433.1"/>
    <property type="molecule type" value="Genomic_DNA"/>
</dbReference>
<evidence type="ECO:0000256" key="5">
    <source>
        <dbReference type="ARBA" id="ARBA00023004"/>
    </source>
</evidence>
<dbReference type="RefSeq" id="WP_160735827.1">
    <property type="nucleotide sequence ID" value="NZ_WTYT01000002.1"/>
</dbReference>
<dbReference type="GO" id="GO:0046872">
    <property type="term" value="F:metal ion binding"/>
    <property type="evidence" value="ECO:0007669"/>
    <property type="project" value="UniProtKB-KW"/>
</dbReference>
<dbReference type="AlphaFoldDB" id="A0A6I4T601"/>
<proteinExistence type="predicted"/>
<evidence type="ECO:0000256" key="8">
    <source>
        <dbReference type="SAM" id="SignalP"/>
    </source>
</evidence>
<comment type="caution">
    <text evidence="10">The sequence shown here is derived from an EMBL/GenBank/DDBJ whole genome shotgun (WGS) entry which is preliminary data.</text>
</comment>